<proteinExistence type="predicted"/>
<comment type="caution">
    <text evidence="1">The sequence shown here is derived from an EMBL/GenBank/DDBJ whole genome shotgun (WGS) entry which is preliminary data.</text>
</comment>
<dbReference type="AlphaFoldDB" id="A0A8J4TP51"/>
<accession>A0A8J4TP51</accession>
<organism evidence="1 2">
    <name type="scientific">Paragonimus heterotremus</name>
    <dbReference type="NCBI Taxonomy" id="100268"/>
    <lineage>
        <taxon>Eukaryota</taxon>
        <taxon>Metazoa</taxon>
        <taxon>Spiralia</taxon>
        <taxon>Lophotrochozoa</taxon>
        <taxon>Platyhelminthes</taxon>
        <taxon>Trematoda</taxon>
        <taxon>Digenea</taxon>
        <taxon>Plagiorchiida</taxon>
        <taxon>Troglotremata</taxon>
        <taxon>Troglotrematidae</taxon>
        <taxon>Paragonimus</taxon>
    </lineage>
</organism>
<gene>
    <name evidence="1" type="ORF">PHET_03136</name>
</gene>
<sequence length="133" mass="15002">MKIFGQVCEEEKLKVFIPDDWHYLRKDHESYARRSCGVGSVVILGTSVLHTKLKLTIIREVLAINDGGLGIPHLQSRIPLNRKSRLDRHLASQNPLLYWALREPSSQPFHRLALHTTVIGGEVVTSKEQAEAA</sequence>
<evidence type="ECO:0000313" key="1">
    <source>
        <dbReference type="EMBL" id="KAF5403349.1"/>
    </source>
</evidence>
<protein>
    <submittedName>
        <fullName evidence="1">Uncharacterized protein</fullName>
    </submittedName>
</protein>
<dbReference type="EMBL" id="LUCH01001276">
    <property type="protein sequence ID" value="KAF5403349.1"/>
    <property type="molecule type" value="Genomic_DNA"/>
</dbReference>
<reference evidence="1" key="1">
    <citation type="submission" date="2019-05" db="EMBL/GenBank/DDBJ databases">
        <title>Annotation for the trematode Paragonimus heterotremus.</title>
        <authorList>
            <person name="Choi Y.-J."/>
        </authorList>
    </citation>
    <scope>NUCLEOTIDE SEQUENCE</scope>
    <source>
        <strain evidence="1">LC</strain>
    </source>
</reference>
<dbReference type="Proteomes" id="UP000748531">
    <property type="component" value="Unassembled WGS sequence"/>
</dbReference>
<evidence type="ECO:0000313" key="2">
    <source>
        <dbReference type="Proteomes" id="UP000748531"/>
    </source>
</evidence>
<keyword evidence="2" id="KW-1185">Reference proteome</keyword>
<dbReference type="OrthoDB" id="6288414at2759"/>
<name>A0A8J4TP51_9TREM</name>